<proteinExistence type="predicted"/>
<comment type="caution">
    <text evidence="1">The sequence shown here is derived from an EMBL/GenBank/DDBJ whole genome shotgun (WGS) entry which is preliminary data.</text>
</comment>
<name>A0AAN8DBD7_CHAGU</name>
<gene>
    <name evidence="1" type="ORF">CgunFtcFv8_002496</name>
</gene>
<evidence type="ECO:0000313" key="1">
    <source>
        <dbReference type="EMBL" id="KAK5917673.1"/>
    </source>
</evidence>
<dbReference type="EMBL" id="JAURVH010001525">
    <property type="protein sequence ID" value="KAK5917673.1"/>
    <property type="molecule type" value="Genomic_DNA"/>
</dbReference>
<evidence type="ECO:0000313" key="2">
    <source>
        <dbReference type="Proteomes" id="UP001331515"/>
    </source>
</evidence>
<keyword evidence="2" id="KW-1185">Reference proteome</keyword>
<dbReference type="AlphaFoldDB" id="A0AAN8DBD7"/>
<sequence>MENIDEYIWQRRIHHGVRLQKGTVPFPESVKAGLDFNAALERKDKLDPRLLTNDVMLELCTFARTVTQSKIYFLFEMLDFNFDLSVDLDNDQQYYNLQLPKQLGRKNACFRTNDSEAFQKETYEIKTLEPMRRKRKAPDYHNLEELVASKRSEALRLDNVNADVCPDSDLSYRCPVDCDTEMQLESEAASEHMVSDGCSSEASFSLDVKQEGEEVFVSQVKPPTYNFNSVLPKILPKHTTLKAVSDLYIEEENEDTKVKTHKQKLWMRRAPRSKQILESSRVNDRFARSGEIGLDFNVGSCNKKSLDLQLFTNNMLWEVYTFGIMMSKTVRGFFLEGLEMNFNLVILDHYHEHNLLSYLMSKEKFLQNHPDRQNTEFLNSVFQFLEVYNMVDVTSVFQTGPEVETLQETSLDSNRVEDMDPHPFCHRNSGRKGDYLNKVIELPVEITESSQSVCKEEPKDEFIEVDLNDDDDIVFVRELMPVDIDVMID</sequence>
<protein>
    <submittedName>
        <fullName evidence="1">Uncharacterized protein</fullName>
    </submittedName>
</protein>
<organism evidence="1 2">
    <name type="scientific">Champsocephalus gunnari</name>
    <name type="common">Mackerel icefish</name>
    <dbReference type="NCBI Taxonomy" id="52237"/>
    <lineage>
        <taxon>Eukaryota</taxon>
        <taxon>Metazoa</taxon>
        <taxon>Chordata</taxon>
        <taxon>Craniata</taxon>
        <taxon>Vertebrata</taxon>
        <taxon>Euteleostomi</taxon>
        <taxon>Actinopterygii</taxon>
        <taxon>Neopterygii</taxon>
        <taxon>Teleostei</taxon>
        <taxon>Neoteleostei</taxon>
        <taxon>Acanthomorphata</taxon>
        <taxon>Eupercaria</taxon>
        <taxon>Perciformes</taxon>
        <taxon>Notothenioidei</taxon>
        <taxon>Channichthyidae</taxon>
        <taxon>Champsocephalus</taxon>
    </lineage>
</organism>
<dbReference type="Proteomes" id="UP001331515">
    <property type="component" value="Unassembled WGS sequence"/>
</dbReference>
<accession>A0AAN8DBD7</accession>
<reference evidence="1 2" key="1">
    <citation type="journal article" date="2023" name="Mol. Biol. Evol.">
        <title>Genomics of Secondarily Temperate Adaptation in the Only Non-Antarctic Icefish.</title>
        <authorList>
            <person name="Rivera-Colon A.G."/>
            <person name="Rayamajhi N."/>
            <person name="Minhas B.F."/>
            <person name="Madrigal G."/>
            <person name="Bilyk K.T."/>
            <person name="Yoon V."/>
            <person name="Hune M."/>
            <person name="Gregory S."/>
            <person name="Cheng C.H.C."/>
            <person name="Catchen J.M."/>
        </authorList>
    </citation>
    <scope>NUCLEOTIDE SEQUENCE [LARGE SCALE GENOMIC DNA]</scope>
    <source>
        <tissue evidence="1">White muscle</tissue>
    </source>
</reference>